<gene>
    <name evidence="1" type="ORF">E5358_07385</name>
</gene>
<sequence>MWKTVKNYYGNNKIELLITFCIFSNLYPYNIPGFVYYIGLALLGYKMSRYSVRMEQRYSIYVVFLAVVWLASIVNMALDLRLILFTAILVLCGPFVTSLRWHLFKKKLMRNFVIGFAGTVIISLIAKLQGVNNQIIRYGGSMTEFGGVDEFSGYAKFPMWNSAAAAMSIIFFSYLLFRNRGKNAKYQYFLLFMLLASVYVCLLSASRSAFGLAAVSSGLLFWWLSFNAKAIFKYLMVFGLIGVLSFPFFMKSAERMILKQETQKESGVTSRDALWNKRMAEFNSSPVFGVGYAVNGVGMKRAIGRDESGGSWIAILAQTGVVGFVVALILWLRTFTSVKKVKYDTEYVLMYAIFCFFTVHTVLEGYMFQGGWYMCVVCWMCVGVLSEAQMYRPQLMALSKQGNGV</sequence>
<evidence type="ECO:0000313" key="1">
    <source>
        <dbReference type="EMBL" id="TGX82360.1"/>
    </source>
</evidence>
<evidence type="ECO:0000313" key="2">
    <source>
        <dbReference type="Proteomes" id="UP000308886"/>
    </source>
</evidence>
<proteinExistence type="predicted"/>
<dbReference type="EMBL" id="SRZC01000010">
    <property type="protein sequence ID" value="TGX82360.1"/>
    <property type="molecule type" value="Genomic_DNA"/>
</dbReference>
<dbReference type="Proteomes" id="UP000308886">
    <property type="component" value="Unassembled WGS sequence"/>
</dbReference>
<name>A0AC61QQ99_9BACT</name>
<protein>
    <submittedName>
        <fullName evidence="1">O-antigen ligase family protein</fullName>
    </submittedName>
</protein>
<accession>A0AC61QQ99</accession>
<keyword evidence="1" id="KW-0436">Ligase</keyword>
<reference evidence="1" key="1">
    <citation type="submission" date="2019-04" db="EMBL/GenBank/DDBJ databases">
        <title>Microbes associate with the intestines of laboratory mice.</title>
        <authorList>
            <person name="Navarre W."/>
            <person name="Wong E."/>
            <person name="Huang K."/>
            <person name="Tropini C."/>
            <person name="Ng K."/>
            <person name="Yu B."/>
        </authorList>
    </citation>
    <scope>NUCLEOTIDE SEQUENCE</scope>
    <source>
        <strain evidence="1">NM73_A23</strain>
    </source>
</reference>
<comment type="caution">
    <text evidence="1">The sequence shown here is derived from an EMBL/GenBank/DDBJ whole genome shotgun (WGS) entry which is preliminary data.</text>
</comment>
<organism evidence="1 2">
    <name type="scientific">Palleniella muris</name>
    <dbReference type="NCBI Taxonomy" id="3038145"/>
    <lineage>
        <taxon>Bacteria</taxon>
        <taxon>Pseudomonadati</taxon>
        <taxon>Bacteroidota</taxon>
        <taxon>Bacteroidia</taxon>
        <taxon>Bacteroidales</taxon>
        <taxon>Prevotellaceae</taxon>
        <taxon>Palleniella</taxon>
    </lineage>
</organism>
<keyword evidence="2" id="KW-1185">Reference proteome</keyword>